<dbReference type="OrthoDB" id="594879at2"/>
<dbReference type="Gene3D" id="3.30.565.40">
    <property type="entry name" value="Fervidobacterium nodosum Rt17-B1 like"/>
    <property type="match status" value="1"/>
</dbReference>
<evidence type="ECO:0000259" key="1">
    <source>
        <dbReference type="Pfam" id="PF11738"/>
    </source>
</evidence>
<dbReference type="AlphaFoldDB" id="A0A1G6WKS2"/>
<gene>
    <name evidence="3" type="ORF">SAMN05421636_101349</name>
</gene>
<accession>A0A1G6WKS2</accession>
<dbReference type="STRING" id="641691.SAMN05421636_101349"/>
<keyword evidence="4" id="KW-1185">Reference proteome</keyword>
<dbReference type="PROSITE" id="PS51257">
    <property type="entry name" value="PROKAR_LIPOPROTEIN"/>
    <property type="match status" value="1"/>
</dbReference>
<protein>
    <recommendedName>
        <fullName evidence="5">DUF3298 domain-containing protein</fullName>
    </recommendedName>
</protein>
<dbReference type="InterPro" id="IPR021729">
    <property type="entry name" value="DUF3298"/>
</dbReference>
<feature type="domain" description="Deacetylase PdaC" evidence="2">
    <location>
        <begin position="38"/>
        <end position="139"/>
    </location>
</feature>
<evidence type="ECO:0000259" key="2">
    <source>
        <dbReference type="Pfam" id="PF13739"/>
    </source>
</evidence>
<dbReference type="InterPro" id="IPR037126">
    <property type="entry name" value="PdaC/RsiV-like_sf"/>
</dbReference>
<dbReference type="RefSeq" id="WP_091865076.1">
    <property type="nucleotide sequence ID" value="NZ_FNAO01000001.1"/>
</dbReference>
<reference evidence="3 4" key="1">
    <citation type="submission" date="2016-10" db="EMBL/GenBank/DDBJ databases">
        <authorList>
            <person name="de Groot N.N."/>
        </authorList>
    </citation>
    <scope>NUCLEOTIDE SEQUENCE [LARGE SCALE GENOMIC DNA]</scope>
    <source>
        <strain evidence="3 4">DSM 23421</strain>
    </source>
</reference>
<name>A0A1G6WKS2_9FLAO</name>
<organism evidence="3 4">
    <name type="scientific">Pricia antarctica</name>
    <dbReference type="NCBI Taxonomy" id="641691"/>
    <lineage>
        <taxon>Bacteria</taxon>
        <taxon>Pseudomonadati</taxon>
        <taxon>Bacteroidota</taxon>
        <taxon>Flavobacteriia</taxon>
        <taxon>Flavobacteriales</taxon>
        <taxon>Flavobacteriaceae</taxon>
        <taxon>Pricia</taxon>
    </lineage>
</organism>
<proteinExistence type="predicted"/>
<dbReference type="Pfam" id="PF13739">
    <property type="entry name" value="PdaC"/>
    <property type="match status" value="1"/>
</dbReference>
<dbReference type="Pfam" id="PF11738">
    <property type="entry name" value="DUF3298"/>
    <property type="match status" value="1"/>
</dbReference>
<feature type="domain" description="DUF3298" evidence="1">
    <location>
        <begin position="165"/>
        <end position="236"/>
    </location>
</feature>
<dbReference type="EMBL" id="FNAO01000001">
    <property type="protein sequence ID" value="SDD66394.1"/>
    <property type="molecule type" value="Genomic_DNA"/>
</dbReference>
<evidence type="ECO:0000313" key="3">
    <source>
        <dbReference type="EMBL" id="SDD66394.1"/>
    </source>
</evidence>
<dbReference type="Gene3D" id="3.90.640.20">
    <property type="entry name" value="Heat-shock cognate protein, ATPase"/>
    <property type="match status" value="1"/>
</dbReference>
<evidence type="ECO:0008006" key="5">
    <source>
        <dbReference type="Google" id="ProtNLM"/>
    </source>
</evidence>
<sequence>MKAPLPCFLIFLVLIGCQKKENNLTFEPLKLGDTLCEDCPHISITIPRAIEHTRTANTINTALQEEIISLLLFDDDLKIANLDDALMSFKNGYSELKDLYPEETTPWETKIDGNVVYEDEKILTLELNSYVFTGGAHGYSAKRILNFDKKRGVELENWQLFRNRKDFQQFAEAKFREQEAIPAEASINYTGLMFEKDSFYLPENIGFTKEGVKLLYNPYEVASYADGPIVLTLPFKEVKRYLAKETKL</sequence>
<evidence type="ECO:0000313" key="4">
    <source>
        <dbReference type="Proteomes" id="UP000199109"/>
    </source>
</evidence>
<dbReference type="InterPro" id="IPR025303">
    <property type="entry name" value="PdaC"/>
</dbReference>
<dbReference type="Proteomes" id="UP000199109">
    <property type="component" value="Unassembled WGS sequence"/>
</dbReference>